<feature type="disulfide bond" evidence="1">
    <location>
        <begin position="147"/>
        <end position="156"/>
    </location>
</feature>
<dbReference type="PROSITE" id="PS00022">
    <property type="entry name" value="EGF_1"/>
    <property type="match status" value="1"/>
</dbReference>
<dbReference type="OrthoDB" id="26095at2759"/>
<dbReference type="Proteomes" id="UP000236333">
    <property type="component" value="Unassembled WGS sequence"/>
</dbReference>
<evidence type="ECO:0000313" key="5">
    <source>
        <dbReference type="Proteomes" id="UP000236333"/>
    </source>
</evidence>
<dbReference type="InterPro" id="IPR000742">
    <property type="entry name" value="EGF"/>
</dbReference>
<dbReference type="PROSITE" id="PS50026">
    <property type="entry name" value="EGF_3"/>
    <property type="match status" value="1"/>
</dbReference>
<keyword evidence="1" id="KW-0245">EGF-like domain</keyword>
<gene>
    <name evidence="4" type="ORF">TSOC_006411</name>
</gene>
<evidence type="ECO:0000313" key="4">
    <source>
        <dbReference type="EMBL" id="PNH07165.1"/>
    </source>
</evidence>
<keyword evidence="1" id="KW-1015">Disulfide bond</keyword>
<feature type="region of interest" description="Disordered" evidence="2">
    <location>
        <begin position="55"/>
        <end position="87"/>
    </location>
</feature>
<evidence type="ECO:0000256" key="1">
    <source>
        <dbReference type="PROSITE-ProRule" id="PRU00076"/>
    </source>
</evidence>
<reference evidence="4 5" key="1">
    <citation type="journal article" date="2017" name="Mol. Biol. Evol.">
        <title>The 4-celled Tetrabaena socialis nuclear genome reveals the essential components for genetic control of cell number at the origin of multicellularity in the volvocine lineage.</title>
        <authorList>
            <person name="Featherston J."/>
            <person name="Arakaki Y."/>
            <person name="Hanschen E.R."/>
            <person name="Ferris P.J."/>
            <person name="Michod R.E."/>
            <person name="Olson B.J.S.C."/>
            <person name="Nozaki H."/>
            <person name="Durand P.M."/>
        </authorList>
    </citation>
    <scope>NUCLEOTIDE SEQUENCE [LARGE SCALE GENOMIC DNA]</scope>
    <source>
        <strain evidence="4 5">NIES-571</strain>
    </source>
</reference>
<dbReference type="EMBL" id="PGGS01000194">
    <property type="protein sequence ID" value="PNH07165.1"/>
    <property type="molecule type" value="Genomic_DNA"/>
</dbReference>
<dbReference type="Gene3D" id="2.10.25.10">
    <property type="entry name" value="Laminin"/>
    <property type="match status" value="1"/>
</dbReference>
<feature type="compositionally biased region" description="Polar residues" evidence="2">
    <location>
        <begin position="58"/>
        <end position="70"/>
    </location>
</feature>
<evidence type="ECO:0000256" key="2">
    <source>
        <dbReference type="SAM" id="MobiDB-lite"/>
    </source>
</evidence>
<accession>A0A2J8A3R3</accession>
<name>A0A2J8A3R3_9CHLO</name>
<evidence type="ECO:0000259" key="3">
    <source>
        <dbReference type="PROSITE" id="PS50026"/>
    </source>
</evidence>
<protein>
    <recommendedName>
        <fullName evidence="3">EGF-like domain-containing protein</fullName>
    </recommendedName>
</protein>
<comment type="caution">
    <text evidence="4">The sequence shown here is derived from an EMBL/GenBank/DDBJ whole genome shotgun (WGS) entry which is preliminary data.</text>
</comment>
<comment type="caution">
    <text evidence="1">Lacks conserved residue(s) required for the propagation of feature annotation.</text>
</comment>
<feature type="domain" description="EGF-like" evidence="3">
    <location>
        <begin position="124"/>
        <end position="157"/>
    </location>
</feature>
<keyword evidence="5" id="KW-1185">Reference proteome</keyword>
<proteinExistence type="predicted"/>
<feature type="disulfide bond" evidence="1">
    <location>
        <begin position="128"/>
        <end position="138"/>
    </location>
</feature>
<sequence>MSYQDLPSCNPQGDAAGEDPLLRRAAYGAARRLHELTIPFGLKYELGEPVLVGRAATGRTSKGQQSNTTAERVRPRLADQEPIEADGGVNSDAAVRRRCAGVRGTWCGEFLRQAQVATKPVPRGSTECPGACSGWGNCNHDTGRCECPAGRGGPDCGQEVKRPCTHRYRRPDEHNLSLPMGHINPDGSDIDVRKPGWVASRCFGHCWDDVATCFCGEDSKFRRIPAPPGSPPWTPPLQWGRPLADGCQPNRDRDGQRTFSARMHGMTEYGHIYGPEGWCNKVQAETRCCHLEMAWPCDGSTPMETTCANQCGGHGDCFFGFCRCHPDWYGQDCSRKNAGSDMEPDTHTSTHTDVCLWRRWFEHNATDTLPWTYGVETLLHELMLQSEHRTLDPEEADFFYGKRGRGGRLSAA</sequence>
<organism evidence="4 5">
    <name type="scientific">Tetrabaena socialis</name>
    <dbReference type="NCBI Taxonomy" id="47790"/>
    <lineage>
        <taxon>Eukaryota</taxon>
        <taxon>Viridiplantae</taxon>
        <taxon>Chlorophyta</taxon>
        <taxon>core chlorophytes</taxon>
        <taxon>Chlorophyceae</taxon>
        <taxon>CS clade</taxon>
        <taxon>Chlamydomonadales</taxon>
        <taxon>Tetrabaenaceae</taxon>
        <taxon>Tetrabaena</taxon>
    </lineage>
</organism>
<dbReference type="AlphaFoldDB" id="A0A2J8A3R3"/>